<feature type="region of interest" description="Disordered" evidence="1">
    <location>
        <begin position="65"/>
        <end position="101"/>
    </location>
</feature>
<dbReference type="Proteomes" id="UP000499080">
    <property type="component" value="Unassembled WGS sequence"/>
</dbReference>
<dbReference type="EMBL" id="BGPR01007715">
    <property type="protein sequence ID" value="GBN28967.1"/>
    <property type="molecule type" value="Genomic_DNA"/>
</dbReference>
<comment type="caution">
    <text evidence="2">The sequence shown here is derived from an EMBL/GenBank/DDBJ whole genome shotgun (WGS) entry which is preliminary data.</text>
</comment>
<name>A0A4Y2MT09_ARAVE</name>
<evidence type="ECO:0000313" key="2">
    <source>
        <dbReference type="EMBL" id="GBN28967.1"/>
    </source>
</evidence>
<proteinExistence type="predicted"/>
<keyword evidence="3" id="KW-1185">Reference proteome</keyword>
<dbReference type="AlphaFoldDB" id="A0A4Y2MT09"/>
<organism evidence="2 3">
    <name type="scientific">Araneus ventricosus</name>
    <name type="common">Orbweaver spider</name>
    <name type="synonym">Epeira ventricosa</name>
    <dbReference type="NCBI Taxonomy" id="182803"/>
    <lineage>
        <taxon>Eukaryota</taxon>
        <taxon>Metazoa</taxon>
        <taxon>Ecdysozoa</taxon>
        <taxon>Arthropoda</taxon>
        <taxon>Chelicerata</taxon>
        <taxon>Arachnida</taxon>
        <taxon>Araneae</taxon>
        <taxon>Araneomorphae</taxon>
        <taxon>Entelegynae</taxon>
        <taxon>Araneoidea</taxon>
        <taxon>Araneidae</taxon>
        <taxon>Araneus</taxon>
    </lineage>
</organism>
<feature type="compositionally biased region" description="Low complexity" evidence="1">
    <location>
        <begin position="67"/>
        <end position="101"/>
    </location>
</feature>
<evidence type="ECO:0000256" key="1">
    <source>
        <dbReference type="SAM" id="MobiDB-lite"/>
    </source>
</evidence>
<evidence type="ECO:0000313" key="3">
    <source>
        <dbReference type="Proteomes" id="UP000499080"/>
    </source>
</evidence>
<gene>
    <name evidence="2" type="ORF">AVEN_166499_1</name>
</gene>
<sequence>MRNIVPNGPGHCSKTEQAYGSEKQRLEVNECFSEILTLPNGDDWTSIPELAPFLDCVQNLGYKCKSRGSSESSESGSSGSSKSGSSGSNESGSSGSNESRK</sequence>
<accession>A0A4Y2MT09</accession>
<reference evidence="2 3" key="1">
    <citation type="journal article" date="2019" name="Sci. Rep.">
        <title>Orb-weaving spider Araneus ventricosus genome elucidates the spidroin gene catalogue.</title>
        <authorList>
            <person name="Kono N."/>
            <person name="Nakamura H."/>
            <person name="Ohtoshi R."/>
            <person name="Moran D.A.P."/>
            <person name="Shinohara A."/>
            <person name="Yoshida Y."/>
            <person name="Fujiwara M."/>
            <person name="Mori M."/>
            <person name="Tomita M."/>
            <person name="Arakawa K."/>
        </authorList>
    </citation>
    <scope>NUCLEOTIDE SEQUENCE [LARGE SCALE GENOMIC DNA]</scope>
</reference>
<protein>
    <submittedName>
        <fullName evidence="2">Uncharacterized protein</fullName>
    </submittedName>
</protein>